<comment type="caution">
    <text evidence="6">The sequence shown here is derived from an EMBL/GenBank/DDBJ whole genome shotgun (WGS) entry which is preliminary data.</text>
</comment>
<dbReference type="Pfam" id="PF13180">
    <property type="entry name" value="PDZ_2"/>
    <property type="match status" value="1"/>
</dbReference>
<dbReference type="Gene3D" id="2.30.42.10">
    <property type="match status" value="1"/>
</dbReference>
<dbReference type="PRINTS" id="PR00834">
    <property type="entry name" value="PROTEASES2C"/>
</dbReference>
<feature type="compositionally biased region" description="Gly residues" evidence="4">
    <location>
        <begin position="564"/>
        <end position="579"/>
    </location>
</feature>
<name>A0A511F905_9CELL</name>
<dbReference type="PANTHER" id="PTHR43343:SF3">
    <property type="entry name" value="PROTEASE DO-LIKE 8, CHLOROPLASTIC"/>
    <property type="match status" value="1"/>
</dbReference>
<keyword evidence="3 7" id="KW-0378">Hydrolase</keyword>
<reference evidence="7 9" key="2">
    <citation type="submission" date="2020-08" db="EMBL/GenBank/DDBJ databases">
        <title>Sequencing the genomes of 1000 actinobacteria strains.</title>
        <authorList>
            <person name="Klenk H.-P."/>
        </authorList>
    </citation>
    <scope>NUCLEOTIDE SEQUENCE [LARGE SCALE GENOMIC DNA]</scope>
    <source>
        <strain evidence="7 9">DSM 9581</strain>
    </source>
</reference>
<accession>A0A511F905</accession>
<dbReference type="SUPFAM" id="SSF50156">
    <property type="entry name" value="PDZ domain-like"/>
    <property type="match status" value="1"/>
</dbReference>
<dbReference type="PANTHER" id="PTHR43343">
    <property type="entry name" value="PEPTIDASE S12"/>
    <property type="match status" value="1"/>
</dbReference>
<evidence type="ECO:0000313" key="9">
    <source>
        <dbReference type="Proteomes" id="UP000564629"/>
    </source>
</evidence>
<dbReference type="InterPro" id="IPR009003">
    <property type="entry name" value="Peptidase_S1_PA"/>
</dbReference>
<feature type="region of interest" description="Disordered" evidence="4">
    <location>
        <begin position="555"/>
        <end position="607"/>
    </location>
</feature>
<dbReference type="Proteomes" id="UP000564629">
    <property type="component" value="Unassembled WGS sequence"/>
</dbReference>
<gene>
    <name evidence="6" type="ORF">CHO01_08010</name>
    <name evidence="7" type="ORF">HNR08_001113</name>
</gene>
<protein>
    <submittedName>
        <fullName evidence="7">Putative serine protease PepD</fullName>
        <ecNumber evidence="7">3.4.21.-</ecNumber>
    </submittedName>
</protein>
<keyword evidence="8" id="KW-1185">Reference proteome</keyword>
<feature type="compositionally biased region" description="Pro residues" evidence="4">
    <location>
        <begin position="174"/>
        <end position="184"/>
    </location>
</feature>
<evidence type="ECO:0000256" key="4">
    <source>
        <dbReference type="SAM" id="MobiDB-lite"/>
    </source>
</evidence>
<proteinExistence type="inferred from homology"/>
<keyword evidence="2 7" id="KW-0645">Protease</keyword>
<dbReference type="PROSITE" id="PS50106">
    <property type="entry name" value="PDZ"/>
    <property type="match status" value="1"/>
</dbReference>
<reference evidence="6 8" key="1">
    <citation type="submission" date="2019-07" db="EMBL/GenBank/DDBJ databases">
        <title>Whole genome shotgun sequence of Cellulomonas hominis NBRC 16055.</title>
        <authorList>
            <person name="Hosoyama A."/>
            <person name="Uohara A."/>
            <person name="Ohji S."/>
            <person name="Ichikawa N."/>
        </authorList>
    </citation>
    <scope>NUCLEOTIDE SEQUENCE [LARGE SCALE GENOMIC DNA]</scope>
    <source>
        <strain evidence="6 8">NBRC 16055</strain>
    </source>
</reference>
<feature type="compositionally biased region" description="Low complexity" evidence="4">
    <location>
        <begin position="114"/>
        <end position="127"/>
    </location>
</feature>
<dbReference type="InterPro" id="IPR001940">
    <property type="entry name" value="Peptidase_S1C"/>
</dbReference>
<dbReference type="AlphaFoldDB" id="A0A511F905"/>
<dbReference type="SUPFAM" id="SSF50494">
    <property type="entry name" value="Trypsin-like serine proteases"/>
    <property type="match status" value="1"/>
</dbReference>
<feature type="compositionally biased region" description="Low complexity" evidence="4">
    <location>
        <begin position="70"/>
        <end position="98"/>
    </location>
</feature>
<organism evidence="6 8">
    <name type="scientific">Cellulomonas hominis</name>
    <dbReference type="NCBI Taxonomy" id="156981"/>
    <lineage>
        <taxon>Bacteria</taxon>
        <taxon>Bacillati</taxon>
        <taxon>Actinomycetota</taxon>
        <taxon>Actinomycetes</taxon>
        <taxon>Micrococcales</taxon>
        <taxon>Cellulomonadaceae</taxon>
        <taxon>Cellulomonas</taxon>
    </lineage>
</organism>
<comment type="similarity">
    <text evidence="1">Belongs to the peptidase S1C family.</text>
</comment>
<dbReference type="InterPro" id="IPR001478">
    <property type="entry name" value="PDZ"/>
</dbReference>
<feature type="region of interest" description="Disordered" evidence="4">
    <location>
        <begin position="1"/>
        <end position="188"/>
    </location>
</feature>
<dbReference type="SMART" id="SM00228">
    <property type="entry name" value="PDZ"/>
    <property type="match status" value="1"/>
</dbReference>
<evidence type="ECO:0000313" key="7">
    <source>
        <dbReference type="EMBL" id="MBB5472377.1"/>
    </source>
</evidence>
<evidence type="ECO:0000259" key="5">
    <source>
        <dbReference type="PROSITE" id="PS50106"/>
    </source>
</evidence>
<dbReference type="EMBL" id="BJVQ01000006">
    <property type="protein sequence ID" value="GEL45685.1"/>
    <property type="molecule type" value="Genomic_DNA"/>
</dbReference>
<dbReference type="InterPro" id="IPR043504">
    <property type="entry name" value="Peptidase_S1_PA_chymotrypsin"/>
</dbReference>
<dbReference type="Gene3D" id="2.40.10.10">
    <property type="entry name" value="Trypsin-like serine proteases"/>
    <property type="match status" value="2"/>
</dbReference>
<feature type="compositionally biased region" description="Low complexity" evidence="4">
    <location>
        <begin position="13"/>
        <end position="57"/>
    </location>
</feature>
<dbReference type="Proteomes" id="UP000321723">
    <property type="component" value="Unassembled WGS sequence"/>
</dbReference>
<dbReference type="RefSeq" id="WP_183834831.1">
    <property type="nucleotide sequence ID" value="NZ_BJVQ01000006.1"/>
</dbReference>
<evidence type="ECO:0000256" key="3">
    <source>
        <dbReference type="ARBA" id="ARBA00022801"/>
    </source>
</evidence>
<evidence type="ECO:0000256" key="2">
    <source>
        <dbReference type="ARBA" id="ARBA00022670"/>
    </source>
</evidence>
<feature type="domain" description="PDZ" evidence="5">
    <location>
        <begin position="454"/>
        <end position="544"/>
    </location>
</feature>
<feature type="compositionally biased region" description="Low complexity" evidence="4">
    <location>
        <begin position="133"/>
        <end position="150"/>
    </location>
</feature>
<evidence type="ECO:0000256" key="1">
    <source>
        <dbReference type="ARBA" id="ARBA00010541"/>
    </source>
</evidence>
<dbReference type="GO" id="GO:0006508">
    <property type="term" value="P:proteolysis"/>
    <property type="evidence" value="ECO:0007669"/>
    <property type="project" value="UniProtKB-KW"/>
</dbReference>
<dbReference type="InterPro" id="IPR036034">
    <property type="entry name" value="PDZ_sf"/>
</dbReference>
<dbReference type="EMBL" id="JACHDN010000001">
    <property type="protein sequence ID" value="MBB5472377.1"/>
    <property type="molecule type" value="Genomic_DNA"/>
</dbReference>
<dbReference type="InterPro" id="IPR051201">
    <property type="entry name" value="Chloro_Bact_Ser_Proteases"/>
</dbReference>
<dbReference type="EC" id="3.4.21.-" evidence="7"/>
<evidence type="ECO:0000313" key="6">
    <source>
        <dbReference type="EMBL" id="GEL45685.1"/>
    </source>
</evidence>
<sequence length="607" mass="60301">MTTTPEGPRPADDAAAPQPTTPTERVEVPAADATAATQAVPAAETTAAPQAQDAPTQRITADETRPLPTAPQAAAPHPAYPAPYQHGAPQAAPAPQQPRYGQLAPQQPAPPQYAAPQHQPYAGQQPTAPQPVAPHAAAPHAAAPQQPGQHDPLAAFRAPATGGAGQPPAGGPEHPAPFGPPAPEGAPRKERNKLWIPVVSAAAAAALLGGIGGATLVNAFDGGSSSGTRAADISSIGRAENDAVPVSGSSAENPDWQAVASAVQASVVAIQVTTSSGGAEGSGVIVDTDGHIVTNNHVVSGAENDQVQVTLTDGRIFTADVVGTDPATDLAVIQLQDAPDDLSAATFGDASEVTVGDPVMAVGNPLGLANTVTTGIVSALDRPVSTTESGASEAVVTNAIQIDAAINPGNSGGPLFDAQGRVIGITSSIATTSSESGSIGLGFAIPVNVADMIASQLIQDGTAEHAFLGVGLSDATATADGVTRAGASVQSVSDGSPAADAGLEQGDVIVAIDGKAVAGAESLTGYVRAHASGDEVTLTVVRDGKSLDVDVTLATREETSTSGSGQGSGDQGQQGGQQAPGGLENMTPEQLWEWFQQQQQQQGGGQG</sequence>
<evidence type="ECO:0000313" key="8">
    <source>
        <dbReference type="Proteomes" id="UP000321723"/>
    </source>
</evidence>
<dbReference type="GO" id="GO:0004252">
    <property type="term" value="F:serine-type endopeptidase activity"/>
    <property type="evidence" value="ECO:0007669"/>
    <property type="project" value="InterPro"/>
</dbReference>
<dbReference type="Pfam" id="PF13365">
    <property type="entry name" value="Trypsin_2"/>
    <property type="match status" value="1"/>
</dbReference>